<dbReference type="OrthoDB" id="4506255at2759"/>
<gene>
    <name evidence="2" type="ORF">SI65_00670</name>
</gene>
<dbReference type="AlphaFoldDB" id="A0A1E3BQL9"/>
<dbReference type="Pfam" id="PF14441">
    <property type="entry name" value="OTT_1508_deam"/>
    <property type="match status" value="1"/>
</dbReference>
<dbReference type="InterPro" id="IPR027796">
    <property type="entry name" value="OTT_1508_deam-like"/>
</dbReference>
<name>A0A1E3BQL9_ASPCR</name>
<sequence>MSFKTENAFIDATYHQAGRRARSITQGKPSPLRQSTSLEQLEENEQPVSSISDSSPRTAIDVQNLLAAIHKLQTWYKIQDISWIPDINDNENDDVKELKNAPGKPPKLQEQAPPVFRKALDALASFCVSREDEVVAVGLEAWHAKKTNQDWVRLLIATDDGVEDESKQQLRLIWKSIKDIASSFNGRSASSTEESKDSVEEFWQDTQELIGNFTILCLSFSFERWKKEINSDISLLLAVPLDGFAKSHPFRTVRENIQNLYAVYTSPKAKIGKPHTEDKKKWRQFVSCLAETQESIEIFMSSDPFIGPESHVYAHYFPSMKSYVKKVPAYLDMVQHLQMAACSSECKGLLKRPFSLYALPAMSNTARDVPHTAKDWQCLLEKAASIERDKYELDPDVIARGTEYMAQEPVARDLPVHCELKLVLEAMQRPKAVYAYIGMSKLSCYGCYKFLDALNNIYGTKFGTRGCTMKARHPWQFPPGLLFGKQVADQTYRSLAWSWIRGYHGYRPKCRHFQLGSVHSVPSVATGDVPTSSNPTTIKRKEGESHWFNGSFACSVSKGLRRVSSLLVSRRDSV</sequence>
<dbReference type="STRING" id="573508.A0A1E3BQL9"/>
<protein>
    <submittedName>
        <fullName evidence="2">Uncharacterized protein</fullName>
    </submittedName>
</protein>
<evidence type="ECO:0000256" key="1">
    <source>
        <dbReference type="SAM" id="MobiDB-lite"/>
    </source>
</evidence>
<dbReference type="VEuPathDB" id="FungiDB:SI65_00670"/>
<feature type="compositionally biased region" description="Polar residues" evidence="1">
    <location>
        <begin position="23"/>
        <end position="39"/>
    </location>
</feature>
<dbReference type="EMBL" id="JXNT01000001">
    <property type="protein sequence ID" value="ODM23081.1"/>
    <property type="molecule type" value="Genomic_DNA"/>
</dbReference>
<evidence type="ECO:0000313" key="2">
    <source>
        <dbReference type="EMBL" id="ODM23081.1"/>
    </source>
</evidence>
<dbReference type="Proteomes" id="UP000094569">
    <property type="component" value="Unassembled WGS sequence"/>
</dbReference>
<feature type="region of interest" description="Disordered" evidence="1">
    <location>
        <begin position="16"/>
        <end position="55"/>
    </location>
</feature>
<organism evidence="2 3">
    <name type="scientific">Aspergillus cristatus</name>
    <name type="common">Chinese Fuzhuan brick tea-fermentation fungus</name>
    <name type="synonym">Eurotium cristatum</name>
    <dbReference type="NCBI Taxonomy" id="573508"/>
    <lineage>
        <taxon>Eukaryota</taxon>
        <taxon>Fungi</taxon>
        <taxon>Dikarya</taxon>
        <taxon>Ascomycota</taxon>
        <taxon>Pezizomycotina</taxon>
        <taxon>Eurotiomycetes</taxon>
        <taxon>Eurotiomycetidae</taxon>
        <taxon>Eurotiales</taxon>
        <taxon>Aspergillaceae</taxon>
        <taxon>Aspergillus</taxon>
        <taxon>Aspergillus subgen. Aspergillus</taxon>
    </lineage>
</organism>
<accession>A0A1E3BQL9</accession>
<reference evidence="2 3" key="1">
    <citation type="journal article" date="2016" name="BMC Genomics">
        <title>Comparative genomic and transcriptomic analyses of the Fuzhuan brick tea-fermentation fungus Aspergillus cristatus.</title>
        <authorList>
            <person name="Ge Y."/>
            <person name="Wang Y."/>
            <person name="Liu Y."/>
            <person name="Tan Y."/>
            <person name="Ren X."/>
            <person name="Zhang X."/>
            <person name="Hyde K.D."/>
            <person name="Liu Y."/>
            <person name="Liu Z."/>
        </authorList>
    </citation>
    <scope>NUCLEOTIDE SEQUENCE [LARGE SCALE GENOMIC DNA]</scope>
    <source>
        <strain evidence="2 3">GZAAS20.1005</strain>
    </source>
</reference>
<proteinExistence type="predicted"/>
<feature type="compositionally biased region" description="Polar residues" evidence="1">
    <location>
        <begin position="46"/>
        <end position="55"/>
    </location>
</feature>
<comment type="caution">
    <text evidence="2">The sequence shown here is derived from an EMBL/GenBank/DDBJ whole genome shotgun (WGS) entry which is preliminary data.</text>
</comment>
<evidence type="ECO:0000313" key="3">
    <source>
        <dbReference type="Proteomes" id="UP000094569"/>
    </source>
</evidence>
<keyword evidence="3" id="KW-1185">Reference proteome</keyword>